<accession>A0ABT3HRY2</accession>
<evidence type="ECO:0000256" key="1">
    <source>
        <dbReference type="SAM" id="SignalP"/>
    </source>
</evidence>
<evidence type="ECO:0000313" key="3">
    <source>
        <dbReference type="Proteomes" id="UP001163719"/>
    </source>
</evidence>
<organism evidence="2 3">
    <name type="scientific">Chryseobacterium oryctis</name>
    <dbReference type="NCBI Taxonomy" id="2952618"/>
    <lineage>
        <taxon>Bacteria</taxon>
        <taxon>Pseudomonadati</taxon>
        <taxon>Bacteroidota</taxon>
        <taxon>Flavobacteriia</taxon>
        <taxon>Flavobacteriales</taxon>
        <taxon>Weeksellaceae</taxon>
        <taxon>Chryseobacterium group</taxon>
        <taxon>Chryseobacterium</taxon>
    </lineage>
</organism>
<protein>
    <submittedName>
        <fullName evidence="2">Uncharacterized protein</fullName>
    </submittedName>
</protein>
<feature type="chain" id="PRO_5045170786" evidence="1">
    <location>
        <begin position="19"/>
        <end position="922"/>
    </location>
</feature>
<dbReference type="RefSeq" id="WP_264744456.1">
    <property type="nucleotide sequence ID" value="NZ_JAPDHV010000008.1"/>
</dbReference>
<proteinExistence type="predicted"/>
<keyword evidence="1" id="KW-0732">Signal</keyword>
<sequence length="922" mass="108029">MRRIYLLFFLAASVFVFAQNSQLYYSGTFLNHKNKPQNFLKVYNKNSGIYELTDEKGFAIIAAKPYDTLVWNNGKNKYAVLSYNLQELKNILDSRVEKQNVQNIYSKDYDNSITKYNDDTFSIENSKTVLSKNSDKYYYSVRKLKQKNDSLFKLKTIQQRDLFLNGNFTTSFEVKSRNSIPKTQNKYVQGRAENGNWVWRGPETNEMFSFGPDISTLGFDNQSYEFDENGSLVNLSNGILPAKIYNDDIFKTTVGFKNQLKVNAFIKEGYQEKIRLSLDLGQQKDQMYFEDQFNIVNTIDGRLNFNINGYLLNFGLNYNENKATNTNRIAFFNRVYQNYLLTPISFSNSQNIFLSNQLQRSYSSNADNPFYLFNQDKKYNYKNNHRQYNAEFSKKWRNFKLNLIQSYRTERYWNYDHYQPSTVGFNGGINNERIQNNSFYNSSILGNYSLGDYYFRNIFTFNFILNHTKSDVFNSLYQLSNQYQRTSQDYIFNYDMEINESDFMMGLNLGNSFYVSNTSNNNKYWLPKANAFVLFKDIFHWNNFNFKVLGSYTQLSSEPEITRSYASYFTTLLNAQNAFKYFPASEVQGFNGLSTIDTKEWKAGIALKLGYRINIEGEYFNRKINNDVFPVFENQQLQLKNLANHTYSGYDLSFNYENVRLFQNMFMNHRISFFSYKDIVNKVVSGYNNLPISGFNDIYKTLSGGNPLGIVMGSYFDRNKDGQMIIDENGFPKKADGFKIIANPTPDFILKFNHNFNYKRFSLDINWEWKKGGEIWNGTEVVLDYYGRSFQSGEDRNTKNYVFEGVNSEGNLNQIAVDFYNLSQDVSQNRWSRYGYLGVAENYVQKADYIKINNISLSAKFPINYTSRMLTLTFYVNNVLLWQENKGADPTQNFYDTDNGRGLDFFNLPSFKTFGCMVSFKF</sequence>
<comment type="caution">
    <text evidence="2">The sequence shown here is derived from an EMBL/GenBank/DDBJ whole genome shotgun (WGS) entry which is preliminary data.</text>
</comment>
<dbReference type="EMBL" id="JAPDHV010000008">
    <property type="protein sequence ID" value="MCW3162540.1"/>
    <property type="molecule type" value="Genomic_DNA"/>
</dbReference>
<dbReference type="SUPFAM" id="SSF56935">
    <property type="entry name" value="Porins"/>
    <property type="match status" value="1"/>
</dbReference>
<gene>
    <name evidence="2" type="ORF">OH806_14810</name>
</gene>
<dbReference type="Proteomes" id="UP001163719">
    <property type="component" value="Unassembled WGS sequence"/>
</dbReference>
<feature type="signal peptide" evidence="1">
    <location>
        <begin position="1"/>
        <end position="18"/>
    </location>
</feature>
<name>A0ABT3HRY2_9FLAO</name>
<evidence type="ECO:0000313" key="2">
    <source>
        <dbReference type="EMBL" id="MCW3162540.1"/>
    </source>
</evidence>
<keyword evidence="3" id="KW-1185">Reference proteome</keyword>
<reference evidence="2" key="1">
    <citation type="submission" date="2022-10" db="EMBL/GenBank/DDBJ databases">
        <title>Chryseobacterium babae sp. nov. isolated from the gut of the beetle Oryctes rhinoceros, and Chryseobacterium kimseyorum sp. nov., isolated from a stick insect rearing cage.</title>
        <authorList>
            <person name="Shelomi M."/>
            <person name="Han C.-J."/>
            <person name="Chen W.-M."/>
            <person name="Chen H.-K."/>
            <person name="Liaw S.-J."/>
            <person name="Muhle E."/>
            <person name="Clermont D."/>
        </authorList>
    </citation>
    <scope>NUCLEOTIDE SEQUENCE</scope>
    <source>
        <strain evidence="2">WLa1L2M3</strain>
    </source>
</reference>